<dbReference type="Gene3D" id="2.60.120.260">
    <property type="entry name" value="Galactose-binding domain-like"/>
    <property type="match status" value="1"/>
</dbReference>
<gene>
    <name evidence="1" type="ORF">A3G00_03375</name>
</gene>
<reference evidence="1 2" key="1">
    <citation type="journal article" date="2016" name="Nat. Commun.">
        <title>Thousands of microbial genomes shed light on interconnected biogeochemical processes in an aquifer system.</title>
        <authorList>
            <person name="Anantharaman K."/>
            <person name="Brown C.T."/>
            <person name="Hug L.A."/>
            <person name="Sharon I."/>
            <person name="Castelle C.J."/>
            <person name="Probst A.J."/>
            <person name="Thomas B.C."/>
            <person name="Singh A."/>
            <person name="Wilkins M.J."/>
            <person name="Karaoz U."/>
            <person name="Brodie E.L."/>
            <person name="Williams K.H."/>
            <person name="Hubbard S.S."/>
            <person name="Banfield J.F."/>
        </authorList>
    </citation>
    <scope>NUCLEOTIDE SEQUENCE [LARGE SCALE GENOMIC DNA]</scope>
</reference>
<accession>A0A1F6MVR1</accession>
<dbReference type="Proteomes" id="UP000178347">
    <property type="component" value="Unassembled WGS sequence"/>
</dbReference>
<sequence length="2906" mass="320541">MSKAGKKLLVVLISILIFIEFFGLALLPAPANAAVPVTGGPVTTVVTADLPRDKAEVKQTVGAQLLGSALGALVHGFSYFMRKLAYDSAMYVANGGKGQGALAFKQGFGAYLETVALDSAADAIGELGKPFGLNLCKPPDLNFQVFLQIGLRGLYFGDAAGGPQPNCKWQDMKGAWENVDEQYFGENGQLTSEKMFSNALRFENTDFGVAVGAVERVDRIQSKQVAGASAQRAEGEGFKAATDLITGNVKTPAQIIKEETYSATNKHQSTLTASQVGGIYGSGALQVIPLAGSVFLNTLATEGIKNLQKYFLSLFDDSGGSDDASSAMSFESAGFQMNLKKAKEIFSSFLAVKIEQRENYDLLTEFTTCPDTAPTIPGLNNCVMDDGLREAVRRADTGEPMTIREALKEGLLKGDWILASPRRVADNTSYGCYKNAYCYSNIQKLRRSRILPLGFEIAALLADPDHPQEKWTLEYVVNHFDDCRDDNKDGAIEPDQTEYPYCHLIDPNWVIKSPDTRCNGMVYSSNLIDQTSGLRAQECVDAQTCIKEKADGSCDFFGYCAREKKVWRLPGEACESYYNTCTTYTSGDGAFVSYLAKTVDYGECNFDSVGCLSYSAEKDGDDWIASIDAKDIDYKKYGRNQALYFNERIKNYSCSASDNGCSGFYLGTLKSETTDEYINNYDKPTFIKKAPDYLGCYDINKNPDSPEINWPQTKPELGQVSQDKKCADFAQVCLPEEVGCDSYTPKKGSYSTPIPGIAGEENKCDASCVGYDTFKQSETEFAPAEFPLYFIPTDGDSCPAQFAGCDEFTNIDELAKGGEGLEYYTDIKYCELPTEKNQKVFYSWYGSMSEGYVLKLHKLRPITQKDNDYLTSLVLDLANESVDEFYQVGSPAYATDNPDELNELYAKCNATGYNKLINGWVSEIDGAASLDCRALYDKDGKVYYRILDSTITVSEECHPLRKTTAYFYDDAALKTQTTCEERSGYWNNSVCQRCTNGGIYKDGACVYWAIAKPGESNSCNGPSNNKDAYNGCREYIGNAGGDVEIVDPFPLSFEPINNDLNAAKAGWWSLTSELSVVSESIQVGLHSLQIKDNNKGNSASYLIASSTLEKDGWYELSFWSRGKVQQTGVYLAQLNGTNQAVVGSFTSADFKLSIGDDWKEYKLGPVQFTGDPLKDTYLVLASSASQPILYFIDNIELRAVVDTYAIIKDSWKKKFPYNGQSVSADVPLACDSNPTDPFPGDALGCRAYAEESTGSTVNVTGFEKLCRVEAVGCRAVFDSYNTKETDMTAFNVWCAGKIGDASCELTLGTNKSECKIEQGKDGCYIDKVSVPDSASLPDNAVTKSTIIIPADTSVDAPVYLTVRPEFSCLEKAKGCQEVGAEEQVLPDKDSPASYEHNATYLINDPAQYVGANRTLCRTDLVGCEDFKAGSDIFYFKNPIKTGNSFCEYKAKVENDGVEYKGWFLKDVGVCYNSAGEKTQNICGKDSDCGETETCQDKGNVPCYENYLQAGGFYDIWSNNTTQYKGNVGVCPSEKNGCRELIDPADTSDLNPDGQPYYAIFDNRVTGKAGECESKVSQVEGCVLFNKTDEPNLLYDSVKTYKNSEDKKFAPVSPVTDTNNKDSNLLLKVIRDRQCAEWLACQGSLPVPDTQSGTGERWSCYALQPCADGSGLECTAPSTLTNEGDSRLLYGEYVTRDVSWSGAREYSGYSLFEKSPPANLEFITVKKDVTGLEQDAIFVGYINKNAVSACSAGAGDNGKKCGGGSKGICYEKKCVVSPDDSYPAELFGVNAAAAAQKEFYKYLYKVECRGYPEQASPFKGKLDDVSQFTQSFLTNASFCAEGENCDCNYIKVEYGSNNSAEETKYYELGGVLHQDLQKGGICQDGPNDGKSCSSNKDCADKDDEVNSGACIRQIKRNTRIGWNGYCLERDLSRHINGRIDDAPDAFACLTWLPLDYVPGLFDIYYSDPSIGYVPPTGKGSPGRAYCTEMLGVGGLSPDLEFDCDLTKKWSSNDKLGYNLCDNGNFSGGGVYNLSPESFGFEKIQQSAWQMIGLLSGSLNGFTTDGFNSVGTYHYISRVDVAVTPAKDNGYGTIPDNSGWSYLPDSAENDWMWDRAGGKWDDNYGYEDNTLGQLLKKNSIYFATAMATGGYSPKEPEKTKPYAALFPDVEWPPGNNDYFTPSKAVVYQNNDGFKIETVAVEDHDSGILRHGPNKAETLLTKDMIYAVSFVPLWLSENGDDGVDDPVVPGMGMPLTIYLDKDYPNVLGESVNLDMKKSAAMGNCSFCKYWTMKTEHKTDKLNNNNPVEGYLLQWMAMDPLYGEDPTTGDSSAIEEYVNANTYLVDPLASKSGKSDVDCKTGKEDDNHFIAVEILFDKETGKFIGYRSRNCEELDADDGDEFGYAMAVIFTLKPMCVEAVKVVDLDGKNKAYTDNVWPYGKFAAKQKVNNVDYGADAAPFGSARFNNLDNCDADNPWCYLYPNPTNDILHAGTPWQCLQSFESTAKVKFNGWCTLSEDWLGKSSGYNRDEEVQDDWTEDNSPEIIEPKHDILNWLFATIYERAYRMLTSAKTYNPYGWGIAQEPFTKNAENQMLFGDYASVNGTPPKIYPAVDCVGQKCKLDSKEQGFSVNGIIKNKVDDKLFGIKTKMAQVQFFAWADHNQMPLRRIMVDWQEKGYGKPDNTISGISQGYYTNYKPYCGDNSGKAKECVNYYKDGTALEIYPGQTCNNENECPSSKINLDNFVEWYECEDVGPKFGNQPNKTCKDSPVIRIFNYTCDVDNGQAVAVKDFKTVTNNSINLAGISIDESLGKKWYNFLIDKGYENDDLVCVFQPRVQVLDNWGWCTGECDKTYKDLQLPSVSKKSTGCYNEYPWNTTDLSETNDQCALENKQVGIYQWVNFDNIIVVAPGD</sequence>
<name>A0A1F6MVR1_9BACT</name>
<evidence type="ECO:0000313" key="2">
    <source>
        <dbReference type="Proteomes" id="UP000178347"/>
    </source>
</evidence>
<organism evidence="1 2">
    <name type="scientific">Candidatus Magasanikbacteria bacterium RIFCSPLOWO2_12_FULL_43_12</name>
    <dbReference type="NCBI Taxonomy" id="1798692"/>
    <lineage>
        <taxon>Bacteria</taxon>
        <taxon>Candidatus Magasanikiibacteriota</taxon>
    </lineage>
</organism>
<evidence type="ECO:0000313" key="1">
    <source>
        <dbReference type="EMBL" id="OGH75757.1"/>
    </source>
</evidence>
<evidence type="ECO:0008006" key="3">
    <source>
        <dbReference type="Google" id="ProtNLM"/>
    </source>
</evidence>
<comment type="caution">
    <text evidence="1">The sequence shown here is derived from an EMBL/GenBank/DDBJ whole genome shotgun (WGS) entry which is preliminary data.</text>
</comment>
<dbReference type="EMBL" id="MFQN01000003">
    <property type="protein sequence ID" value="OGH75757.1"/>
    <property type="molecule type" value="Genomic_DNA"/>
</dbReference>
<proteinExistence type="predicted"/>
<protein>
    <recommendedName>
        <fullName evidence="3">CBM-cenC domain-containing protein</fullName>
    </recommendedName>
</protein>